<dbReference type="GeneID" id="59352517"/>
<dbReference type="Proteomes" id="UP000636479">
    <property type="component" value="Unassembled WGS sequence"/>
</dbReference>
<keyword evidence="3" id="KW-1185">Reference proteome</keyword>
<sequence length="346" mass="38169">MSEDAHYVPSRGTFSVMTIDPIASVEYLDDPEATAASAKLVNNGYVIYLPGIRTLFSPRAAFREEDPYFVQQGLPQDIPAQMIDAGMSIPIAPQTRNVHDHPSKREPLKMATNPFPWPDCYLSNFATVTVRNANVRVVDSVVCELDKDERFRVISLMGQDEERPRKLSEDSISMLGTEKGDETEEELEEAEPEPIDEAEAIAIFRGLLSNEVSQQLTTVKFTYDLSRVEEIHDPRGYWEEVENIAEIVKASKARKEAVKIAAAEGDAARYDDRMAELLQGHQALSATAAAAPVVDTSAIPLSPTASIEKGSASRRIRIPSLVTQSLTTAKALLRRILCMSPDLHAA</sequence>
<dbReference type="OrthoDB" id="3027639at2759"/>
<gene>
    <name evidence="2" type="ORF">MIND_01357100</name>
</gene>
<dbReference type="AlphaFoldDB" id="A0A8H6RZJ3"/>
<name>A0A8H6RZJ3_9AGAR</name>
<feature type="compositionally biased region" description="Acidic residues" evidence="1">
    <location>
        <begin position="181"/>
        <end position="193"/>
    </location>
</feature>
<comment type="caution">
    <text evidence="2">The sequence shown here is derived from an EMBL/GenBank/DDBJ whole genome shotgun (WGS) entry which is preliminary data.</text>
</comment>
<accession>A0A8H6RZJ3</accession>
<proteinExistence type="predicted"/>
<dbReference type="RefSeq" id="XP_037213557.1">
    <property type="nucleotide sequence ID" value="XM_037370001.1"/>
</dbReference>
<evidence type="ECO:0000256" key="1">
    <source>
        <dbReference type="SAM" id="MobiDB-lite"/>
    </source>
</evidence>
<evidence type="ECO:0000313" key="3">
    <source>
        <dbReference type="Proteomes" id="UP000636479"/>
    </source>
</evidence>
<protein>
    <submittedName>
        <fullName evidence="2">Uncharacterized protein</fullName>
    </submittedName>
</protein>
<reference evidence="2" key="1">
    <citation type="submission" date="2020-05" db="EMBL/GenBank/DDBJ databases">
        <title>Mycena genomes resolve the evolution of fungal bioluminescence.</title>
        <authorList>
            <person name="Tsai I.J."/>
        </authorList>
    </citation>
    <scope>NUCLEOTIDE SEQUENCE</scope>
    <source>
        <strain evidence="2">171206Taipei</strain>
    </source>
</reference>
<organism evidence="2 3">
    <name type="scientific">Mycena indigotica</name>
    <dbReference type="NCBI Taxonomy" id="2126181"/>
    <lineage>
        <taxon>Eukaryota</taxon>
        <taxon>Fungi</taxon>
        <taxon>Dikarya</taxon>
        <taxon>Basidiomycota</taxon>
        <taxon>Agaricomycotina</taxon>
        <taxon>Agaricomycetes</taxon>
        <taxon>Agaricomycetidae</taxon>
        <taxon>Agaricales</taxon>
        <taxon>Marasmiineae</taxon>
        <taxon>Mycenaceae</taxon>
        <taxon>Mycena</taxon>
    </lineage>
</organism>
<feature type="region of interest" description="Disordered" evidence="1">
    <location>
        <begin position="162"/>
        <end position="193"/>
    </location>
</feature>
<evidence type="ECO:0000313" key="2">
    <source>
        <dbReference type="EMBL" id="KAF7289828.1"/>
    </source>
</evidence>
<dbReference type="EMBL" id="JACAZF010000016">
    <property type="protein sequence ID" value="KAF7289828.1"/>
    <property type="molecule type" value="Genomic_DNA"/>
</dbReference>